<proteinExistence type="inferred from homology"/>
<comment type="caution">
    <text evidence="3">The sequence shown here is derived from an EMBL/GenBank/DDBJ whole genome shotgun (WGS) entry which is preliminary data.</text>
</comment>
<dbReference type="InterPro" id="IPR002347">
    <property type="entry name" value="SDR_fam"/>
</dbReference>
<dbReference type="RefSeq" id="WP_268247999.1">
    <property type="nucleotide sequence ID" value="NZ_BMYM01000002.1"/>
</dbReference>
<keyword evidence="4" id="KW-1185">Reference proteome</keyword>
<protein>
    <recommendedName>
        <fullName evidence="5">Short chain dehydrogenase</fullName>
    </recommendedName>
</protein>
<evidence type="ECO:0000256" key="1">
    <source>
        <dbReference type="ARBA" id="ARBA00006484"/>
    </source>
</evidence>
<dbReference type="GO" id="GO:0016491">
    <property type="term" value="F:oxidoreductase activity"/>
    <property type="evidence" value="ECO:0007669"/>
    <property type="project" value="UniProtKB-KW"/>
</dbReference>
<evidence type="ECO:0000313" key="4">
    <source>
        <dbReference type="Proteomes" id="UP000644693"/>
    </source>
</evidence>
<dbReference type="AlphaFoldDB" id="A0A918XKC6"/>
<dbReference type="Proteomes" id="UP000644693">
    <property type="component" value="Unassembled WGS sequence"/>
</dbReference>
<dbReference type="Gene3D" id="3.40.50.720">
    <property type="entry name" value="NAD(P)-binding Rossmann-like Domain"/>
    <property type="match status" value="1"/>
</dbReference>
<evidence type="ECO:0000256" key="2">
    <source>
        <dbReference type="ARBA" id="ARBA00023002"/>
    </source>
</evidence>
<dbReference type="Pfam" id="PF00106">
    <property type="entry name" value="adh_short"/>
    <property type="match status" value="1"/>
</dbReference>
<dbReference type="SUPFAM" id="SSF51735">
    <property type="entry name" value="NAD(P)-binding Rossmann-fold domains"/>
    <property type="match status" value="1"/>
</dbReference>
<reference evidence="3" key="2">
    <citation type="submission" date="2020-09" db="EMBL/GenBank/DDBJ databases">
        <authorList>
            <person name="Sun Q."/>
            <person name="Kim S."/>
        </authorList>
    </citation>
    <scope>NUCLEOTIDE SEQUENCE</scope>
    <source>
        <strain evidence="3">KCTC 23430</strain>
    </source>
</reference>
<evidence type="ECO:0008006" key="5">
    <source>
        <dbReference type="Google" id="ProtNLM"/>
    </source>
</evidence>
<organism evidence="3 4">
    <name type="scientific">Parahalioglobus pacificus</name>
    <dbReference type="NCBI Taxonomy" id="930806"/>
    <lineage>
        <taxon>Bacteria</taxon>
        <taxon>Pseudomonadati</taxon>
        <taxon>Pseudomonadota</taxon>
        <taxon>Gammaproteobacteria</taxon>
        <taxon>Cellvibrionales</taxon>
        <taxon>Halieaceae</taxon>
        <taxon>Parahalioglobus</taxon>
    </lineage>
</organism>
<keyword evidence="2" id="KW-0560">Oxidoreductase</keyword>
<dbReference type="EMBL" id="BMYM01000002">
    <property type="protein sequence ID" value="GHD35110.1"/>
    <property type="molecule type" value="Genomic_DNA"/>
</dbReference>
<accession>A0A918XKC6</accession>
<sequence length="84" mass="8501">MSVLITGSTDGIGLATAKQLVGQGVDVALHGRNPDKLDAALADVKGVSKGSTVTAFAADLSDLEQVASLAETVLYWTAAAPRGF</sequence>
<dbReference type="PANTHER" id="PTHR44196">
    <property type="entry name" value="DEHYDROGENASE/REDUCTASE SDR FAMILY MEMBER 7B"/>
    <property type="match status" value="1"/>
</dbReference>
<reference evidence="3" key="1">
    <citation type="journal article" date="2014" name="Int. J. Syst. Evol. Microbiol.">
        <title>Complete genome sequence of Corynebacterium casei LMG S-19264T (=DSM 44701T), isolated from a smear-ripened cheese.</title>
        <authorList>
            <consortium name="US DOE Joint Genome Institute (JGI-PGF)"/>
            <person name="Walter F."/>
            <person name="Albersmeier A."/>
            <person name="Kalinowski J."/>
            <person name="Ruckert C."/>
        </authorList>
    </citation>
    <scope>NUCLEOTIDE SEQUENCE</scope>
    <source>
        <strain evidence="3">KCTC 23430</strain>
    </source>
</reference>
<evidence type="ECO:0000313" key="3">
    <source>
        <dbReference type="EMBL" id="GHD35110.1"/>
    </source>
</evidence>
<name>A0A918XKC6_9GAMM</name>
<dbReference type="PANTHER" id="PTHR44196:SF1">
    <property type="entry name" value="DEHYDROGENASE_REDUCTASE SDR FAMILY MEMBER 7B"/>
    <property type="match status" value="1"/>
</dbReference>
<comment type="similarity">
    <text evidence="1">Belongs to the short-chain dehydrogenases/reductases (SDR) family.</text>
</comment>
<dbReference type="GO" id="GO:0016020">
    <property type="term" value="C:membrane"/>
    <property type="evidence" value="ECO:0007669"/>
    <property type="project" value="TreeGrafter"/>
</dbReference>
<gene>
    <name evidence="3" type="ORF">GCM10007053_21640</name>
</gene>
<dbReference type="InterPro" id="IPR036291">
    <property type="entry name" value="NAD(P)-bd_dom_sf"/>
</dbReference>